<keyword evidence="2" id="KW-0496">Mitochondrion</keyword>
<dbReference type="InterPro" id="IPR013584">
    <property type="entry name" value="RAP"/>
</dbReference>
<comment type="subcellular location">
    <subcellularLocation>
        <location evidence="1">Mitochondrion</location>
    </subcellularLocation>
</comment>
<comment type="caution">
    <text evidence="4">The sequence shown here is derived from an EMBL/GenBank/DDBJ whole genome shotgun (WGS) entry which is preliminary data.</text>
</comment>
<protein>
    <recommendedName>
        <fullName evidence="3">RAP domain-containing protein</fullName>
    </recommendedName>
</protein>
<dbReference type="InterPro" id="IPR050870">
    <property type="entry name" value="FAST_kinase"/>
</dbReference>
<sequence>MIQTPNLDPAKHYYFAKSYRTKMVILVDMKIVLETIYFGCLYSYFGDLHSYIVQTFVPWVIGHSSRETLWYFKLCGDNSSLCRRCIGLVRIPDCTGRHHLVKLCPPLPILSLKRRQFNNSAVSKSEDEKTICDTTIMMQDGIYIQELPSIVRVIHGEFHMHSNGKTQAGKRFEGMGVELVEVPCSTFKNIDFEEEQEMILGFMRCNKISEVFNLLNTCPEEEVTPAVALGVMRRIFDLENNLEYRNQGMNQYPEESTVTFTRAAVMKRLVEIVCASSEPQVILDALRAMSRDTFQGDKIKYLEKLCTESLVLITEGKLRVDQVCQAARSFHNLGVYGLKHLEKVWIGLTDREEEMQENELCSVMSIVPLVKQSRKHLYNIVERRFGAIWLKLKTEDVIRILYHLVQLKMTSSRMLSVLSRWTNLNIHNLSEGNLRWIIHSMSSLDHYNINFENALTKFVKAKKLNIKDSSLMAVIMDYCVEMRIRSPVILDTAALYFVKNASTLSVPQISSLFRPFGILNYEPSNSSELFELFELHVHHKFVQFPPNVMIDMMLSCIYLSRYPINFVKKIFNPYFLDRIHSLERSEILLTRSKLKMLDIAMSLEAPTYNGPMLPKDYMKPGFWRDNRLMRAINMIQGPLIEIVGTAERITKSALIPNFPSSEIYIVDCIIDMEGKLSLKSFKWSNKKYAVLIHLPEHYTVNVSGEKVLLGQQVMRKRHLSLLGFKVVSLNSDTLNKFRMHPEDLKSHLQDEIQKAS</sequence>
<proteinExistence type="predicted"/>
<evidence type="ECO:0000313" key="4">
    <source>
        <dbReference type="EMBL" id="CAL4150691.1"/>
    </source>
</evidence>
<dbReference type="SMART" id="SM00952">
    <property type="entry name" value="RAP"/>
    <property type="match status" value="1"/>
</dbReference>
<evidence type="ECO:0000256" key="2">
    <source>
        <dbReference type="ARBA" id="ARBA00023128"/>
    </source>
</evidence>
<evidence type="ECO:0000259" key="3">
    <source>
        <dbReference type="SMART" id="SM00952"/>
    </source>
</evidence>
<dbReference type="EMBL" id="CAXKWB010037815">
    <property type="protein sequence ID" value="CAL4150691.1"/>
    <property type="molecule type" value="Genomic_DNA"/>
</dbReference>
<dbReference type="InterPro" id="IPR010622">
    <property type="entry name" value="FAST_Leu-rich"/>
</dbReference>
<keyword evidence="5" id="KW-1185">Reference proteome</keyword>
<evidence type="ECO:0000256" key="1">
    <source>
        <dbReference type="ARBA" id="ARBA00004173"/>
    </source>
</evidence>
<dbReference type="Pfam" id="PF06743">
    <property type="entry name" value="FAST_1"/>
    <property type="match status" value="1"/>
</dbReference>
<dbReference type="Proteomes" id="UP001497623">
    <property type="component" value="Unassembled WGS sequence"/>
</dbReference>
<gene>
    <name evidence="4" type="ORF">MNOR_LOCUS30604</name>
</gene>
<reference evidence="4 5" key="1">
    <citation type="submission" date="2024-05" db="EMBL/GenBank/DDBJ databases">
        <authorList>
            <person name="Wallberg A."/>
        </authorList>
    </citation>
    <scope>NUCLEOTIDE SEQUENCE [LARGE SCALE GENOMIC DNA]</scope>
</reference>
<name>A0AAV2S2M6_MEGNR</name>
<dbReference type="GO" id="GO:0044528">
    <property type="term" value="P:regulation of mitochondrial mRNA stability"/>
    <property type="evidence" value="ECO:0007669"/>
    <property type="project" value="InterPro"/>
</dbReference>
<accession>A0AAV2S2M6</accession>
<dbReference type="PANTHER" id="PTHR21228">
    <property type="entry name" value="FAST LEU-RICH DOMAIN-CONTAINING"/>
    <property type="match status" value="1"/>
</dbReference>
<feature type="domain" description="RAP" evidence="3">
    <location>
        <begin position="690"/>
        <end position="752"/>
    </location>
</feature>
<dbReference type="AlphaFoldDB" id="A0AAV2S2M6"/>
<organism evidence="4 5">
    <name type="scientific">Meganyctiphanes norvegica</name>
    <name type="common">Northern krill</name>
    <name type="synonym">Thysanopoda norvegica</name>
    <dbReference type="NCBI Taxonomy" id="48144"/>
    <lineage>
        <taxon>Eukaryota</taxon>
        <taxon>Metazoa</taxon>
        <taxon>Ecdysozoa</taxon>
        <taxon>Arthropoda</taxon>
        <taxon>Crustacea</taxon>
        <taxon>Multicrustacea</taxon>
        <taxon>Malacostraca</taxon>
        <taxon>Eumalacostraca</taxon>
        <taxon>Eucarida</taxon>
        <taxon>Euphausiacea</taxon>
        <taxon>Euphausiidae</taxon>
        <taxon>Meganyctiphanes</taxon>
    </lineage>
</organism>
<dbReference type="GO" id="GO:0035770">
    <property type="term" value="C:ribonucleoprotein granule"/>
    <property type="evidence" value="ECO:0007669"/>
    <property type="project" value="TreeGrafter"/>
</dbReference>
<dbReference type="GO" id="GO:0005759">
    <property type="term" value="C:mitochondrial matrix"/>
    <property type="evidence" value="ECO:0007669"/>
    <property type="project" value="TreeGrafter"/>
</dbReference>
<dbReference type="GO" id="GO:0003723">
    <property type="term" value="F:RNA binding"/>
    <property type="evidence" value="ECO:0007669"/>
    <property type="project" value="TreeGrafter"/>
</dbReference>
<dbReference type="GO" id="GO:0000963">
    <property type="term" value="P:mitochondrial RNA processing"/>
    <property type="evidence" value="ECO:0007669"/>
    <property type="project" value="TreeGrafter"/>
</dbReference>
<evidence type="ECO:0000313" key="5">
    <source>
        <dbReference type="Proteomes" id="UP001497623"/>
    </source>
</evidence>
<dbReference type="PANTHER" id="PTHR21228:SF40">
    <property type="entry name" value="LD45607P"/>
    <property type="match status" value="1"/>
</dbReference>